<evidence type="ECO:0000256" key="1">
    <source>
        <dbReference type="PROSITE-ProRule" id="PRU01363"/>
    </source>
</evidence>
<keyword evidence="4" id="KW-1185">Reference proteome</keyword>
<organism evidence="3 4">
    <name type="scientific">Aspergillus granulosus</name>
    <dbReference type="NCBI Taxonomy" id="176169"/>
    <lineage>
        <taxon>Eukaryota</taxon>
        <taxon>Fungi</taxon>
        <taxon>Dikarya</taxon>
        <taxon>Ascomycota</taxon>
        <taxon>Pezizomycotina</taxon>
        <taxon>Eurotiomycetes</taxon>
        <taxon>Eurotiomycetidae</taxon>
        <taxon>Eurotiales</taxon>
        <taxon>Aspergillaceae</taxon>
        <taxon>Aspergillus</taxon>
        <taxon>Aspergillus subgen. Nidulantes</taxon>
    </lineage>
</organism>
<evidence type="ECO:0000313" key="4">
    <source>
        <dbReference type="Proteomes" id="UP001610334"/>
    </source>
</evidence>
<dbReference type="Pfam" id="PF21089">
    <property type="entry name" value="PKS_DH_N"/>
    <property type="match status" value="1"/>
</dbReference>
<comment type="caution">
    <text evidence="1">Lacks conserved residue(s) required for the propagation of feature annotation.</text>
</comment>
<dbReference type="InterPro" id="IPR049552">
    <property type="entry name" value="PKS_DH_N"/>
</dbReference>
<sequence length="260" mass="28760">MAVNDVASTAARVIPDLPPYRWSYSQLLWRESRLSSDLRTRKYPRHELLGSEMAAGNGIDRVWKKTVRLNEVPWLGDHKLESQVAFPAAGYIAMVIEAVSQIKGIIETDASFVLQNINIASALTVYADEHQQADLYKLSLLIGFLKRPLLAAGTTLLSPHARMKARCPITVDTTGYEQWSMGPWYTELAEEGLIFGPAFQLLTSMKTDKTRVNPAAVSETVITQRASRSSYEGDYYNVHPLTINACLQAAIMGGTAGNLN</sequence>
<dbReference type="SMART" id="SM00826">
    <property type="entry name" value="PKS_DH"/>
    <property type="match status" value="1"/>
</dbReference>
<reference evidence="3 4" key="1">
    <citation type="submission" date="2024-07" db="EMBL/GenBank/DDBJ databases">
        <title>Section-level genome sequencing and comparative genomics of Aspergillus sections Usti and Cavernicolus.</title>
        <authorList>
            <consortium name="Lawrence Berkeley National Laboratory"/>
            <person name="Nybo J.L."/>
            <person name="Vesth T.C."/>
            <person name="Theobald S."/>
            <person name="Frisvad J.C."/>
            <person name="Larsen T.O."/>
            <person name="Kjaerboelling I."/>
            <person name="Rothschild-Mancinelli K."/>
            <person name="Lyhne E.K."/>
            <person name="Kogle M.E."/>
            <person name="Barry K."/>
            <person name="Clum A."/>
            <person name="Na H."/>
            <person name="Ledsgaard L."/>
            <person name="Lin J."/>
            <person name="Lipzen A."/>
            <person name="Kuo A."/>
            <person name="Riley R."/>
            <person name="Mondo S."/>
            <person name="Labutti K."/>
            <person name="Haridas S."/>
            <person name="Pangalinan J."/>
            <person name="Salamov A.A."/>
            <person name="Simmons B.A."/>
            <person name="Magnuson J.K."/>
            <person name="Chen J."/>
            <person name="Drula E."/>
            <person name="Henrissat B."/>
            <person name="Wiebenga A."/>
            <person name="Lubbers R.J."/>
            <person name="Gomes A.C."/>
            <person name="Makela M.R."/>
            <person name="Stajich J."/>
            <person name="Grigoriev I.V."/>
            <person name="Mortensen U.H."/>
            <person name="De Vries R.P."/>
            <person name="Baker S.E."/>
            <person name="Andersen M.R."/>
        </authorList>
    </citation>
    <scope>NUCLEOTIDE SEQUENCE [LARGE SCALE GENOMIC DNA]</scope>
    <source>
        <strain evidence="3 4">CBS 588.65</strain>
    </source>
</reference>
<dbReference type="Gene3D" id="3.10.129.110">
    <property type="entry name" value="Polyketide synthase dehydratase"/>
    <property type="match status" value="1"/>
</dbReference>
<dbReference type="Proteomes" id="UP001610334">
    <property type="component" value="Unassembled WGS sequence"/>
</dbReference>
<dbReference type="PANTHER" id="PTHR43775:SF50">
    <property type="entry name" value="HIGHLY REDUCING POLYKETIDE SYNTHASE SRDA"/>
    <property type="match status" value="1"/>
</dbReference>
<proteinExistence type="predicted"/>
<dbReference type="InterPro" id="IPR020807">
    <property type="entry name" value="PKS_DH"/>
</dbReference>
<feature type="domain" description="PKS/mFAS DH" evidence="2">
    <location>
        <begin position="46"/>
        <end position="260"/>
    </location>
</feature>
<protein>
    <submittedName>
        <fullName evidence="3">Polyketide synthase dehydratase-domain-containing protein</fullName>
    </submittedName>
</protein>
<dbReference type="InterPro" id="IPR049551">
    <property type="entry name" value="PKS_DH_C"/>
</dbReference>
<dbReference type="Pfam" id="PF14765">
    <property type="entry name" value="PS-DH"/>
    <property type="match status" value="1"/>
</dbReference>
<evidence type="ECO:0000259" key="2">
    <source>
        <dbReference type="PROSITE" id="PS52019"/>
    </source>
</evidence>
<evidence type="ECO:0000313" key="3">
    <source>
        <dbReference type="EMBL" id="KAL2808917.1"/>
    </source>
</evidence>
<accession>A0ABR4H212</accession>
<dbReference type="Gene3D" id="3.10.129.10">
    <property type="entry name" value="Hotdog Thioesterase"/>
    <property type="match status" value="1"/>
</dbReference>
<dbReference type="InterPro" id="IPR050091">
    <property type="entry name" value="PKS_NRPS_Biosynth_Enz"/>
</dbReference>
<feature type="region of interest" description="N-terminal hotdog fold" evidence="1">
    <location>
        <begin position="46"/>
        <end position="162"/>
    </location>
</feature>
<comment type="caution">
    <text evidence="3">The sequence shown here is derived from an EMBL/GenBank/DDBJ whole genome shotgun (WGS) entry which is preliminary data.</text>
</comment>
<gene>
    <name evidence="3" type="ORF">BJX63DRAFT_435720</name>
</gene>
<feature type="region of interest" description="C-terminal hotdog fold" evidence="1">
    <location>
        <begin position="176"/>
        <end position="260"/>
    </location>
</feature>
<dbReference type="PANTHER" id="PTHR43775">
    <property type="entry name" value="FATTY ACID SYNTHASE"/>
    <property type="match status" value="1"/>
</dbReference>
<dbReference type="PROSITE" id="PS52019">
    <property type="entry name" value="PKS_MFAS_DH"/>
    <property type="match status" value="1"/>
</dbReference>
<name>A0ABR4H212_9EURO</name>
<dbReference type="InterPro" id="IPR042104">
    <property type="entry name" value="PKS_dehydratase_sf"/>
</dbReference>
<dbReference type="EMBL" id="JBFXLT010000101">
    <property type="protein sequence ID" value="KAL2808917.1"/>
    <property type="molecule type" value="Genomic_DNA"/>
</dbReference>
<dbReference type="InterPro" id="IPR049900">
    <property type="entry name" value="PKS_mFAS_DH"/>
</dbReference>